<dbReference type="PANTHER" id="PTHR31961:SF3">
    <property type="entry name" value="SENSITIVE TO HIGH EXPRESSION PROTEIN 9, MITOCHONDRIAL"/>
    <property type="match status" value="1"/>
</dbReference>
<comment type="subcellular location">
    <subcellularLocation>
        <location evidence="10">Mitochondrion inner membrane</location>
        <topology evidence="10">Multi-pass membrane protein</topology>
    </subcellularLocation>
</comment>
<dbReference type="Proteomes" id="UP000515788">
    <property type="component" value="Chromosome 1"/>
</dbReference>
<dbReference type="GO" id="GO:0007007">
    <property type="term" value="P:inner mitochondrial membrane organization"/>
    <property type="evidence" value="ECO:0007669"/>
    <property type="project" value="TreeGrafter"/>
</dbReference>
<evidence type="ECO:0000256" key="9">
    <source>
        <dbReference type="ARBA" id="ARBA00024807"/>
    </source>
</evidence>
<dbReference type="KEGG" id="tgb:HG536_0A05030"/>
<proteinExistence type="inferred from homology"/>
<dbReference type="Pfam" id="PF05546">
    <property type="entry name" value="She9_MDM33"/>
    <property type="match status" value="1"/>
</dbReference>
<dbReference type="GeneID" id="59323785"/>
<organism evidence="12 13">
    <name type="scientific">Torulaspora globosa</name>
    <dbReference type="NCBI Taxonomy" id="48254"/>
    <lineage>
        <taxon>Eukaryota</taxon>
        <taxon>Fungi</taxon>
        <taxon>Dikarya</taxon>
        <taxon>Ascomycota</taxon>
        <taxon>Saccharomycotina</taxon>
        <taxon>Saccharomycetes</taxon>
        <taxon>Saccharomycetales</taxon>
        <taxon>Saccharomycetaceae</taxon>
        <taxon>Torulaspora</taxon>
    </lineage>
</organism>
<dbReference type="InterPro" id="IPR008839">
    <property type="entry name" value="MDM33_fungi"/>
</dbReference>
<dbReference type="GO" id="GO:0005743">
    <property type="term" value="C:mitochondrial inner membrane"/>
    <property type="evidence" value="ECO:0007669"/>
    <property type="project" value="UniProtKB-SubCell"/>
</dbReference>
<dbReference type="AlphaFoldDB" id="A0A7G3ZB02"/>
<evidence type="ECO:0000256" key="2">
    <source>
        <dbReference type="ARBA" id="ARBA00022692"/>
    </source>
</evidence>
<evidence type="ECO:0000256" key="7">
    <source>
        <dbReference type="ARBA" id="ARBA00023128"/>
    </source>
</evidence>
<comment type="subunit">
    <text evidence="10">Homooligomer.</text>
</comment>
<evidence type="ECO:0000256" key="6">
    <source>
        <dbReference type="ARBA" id="ARBA00023054"/>
    </source>
</evidence>
<evidence type="ECO:0000256" key="3">
    <source>
        <dbReference type="ARBA" id="ARBA00022792"/>
    </source>
</evidence>
<feature type="coiled-coil region" evidence="11">
    <location>
        <begin position="169"/>
        <end position="258"/>
    </location>
</feature>
<name>A0A7G3ZB02_9SACH</name>
<evidence type="ECO:0000313" key="13">
    <source>
        <dbReference type="Proteomes" id="UP000515788"/>
    </source>
</evidence>
<evidence type="ECO:0000256" key="4">
    <source>
        <dbReference type="ARBA" id="ARBA00022946"/>
    </source>
</evidence>
<keyword evidence="2 10" id="KW-0812">Transmembrane</keyword>
<evidence type="ECO:0000313" key="12">
    <source>
        <dbReference type="EMBL" id="QLL30688.1"/>
    </source>
</evidence>
<evidence type="ECO:0000256" key="10">
    <source>
        <dbReference type="RuleBase" id="RU364128"/>
    </source>
</evidence>
<gene>
    <name evidence="12" type="ORF">HG536_0A05030</name>
</gene>
<dbReference type="RefSeq" id="XP_037137363.1">
    <property type="nucleotide sequence ID" value="XM_037281468.1"/>
</dbReference>
<evidence type="ECO:0000256" key="1">
    <source>
        <dbReference type="ARBA" id="ARBA00007472"/>
    </source>
</evidence>
<dbReference type="PANTHER" id="PTHR31961">
    <property type="entry name" value="SENSITIVE TO HIGH EXPRESSION PROTEIN 9, MITOCHONDRIAL"/>
    <property type="match status" value="1"/>
</dbReference>
<keyword evidence="7 10" id="KW-0496">Mitochondrion</keyword>
<keyword evidence="8 10" id="KW-0472">Membrane</keyword>
<feature type="transmembrane region" description="Helical" evidence="10">
    <location>
        <begin position="436"/>
        <end position="454"/>
    </location>
</feature>
<keyword evidence="3 10" id="KW-0999">Mitochondrion inner membrane</keyword>
<protein>
    <recommendedName>
        <fullName evidence="10">Sensitive to high expression protein 9, mitochondrial</fullName>
    </recommendedName>
</protein>
<keyword evidence="6 11" id="KW-0175">Coiled coil</keyword>
<keyword evidence="4 10" id="KW-0809">Transit peptide</keyword>
<dbReference type="OrthoDB" id="5595506at2759"/>
<keyword evidence="5 10" id="KW-1133">Transmembrane helix</keyword>
<feature type="transmembrane region" description="Helical" evidence="10">
    <location>
        <begin position="288"/>
        <end position="308"/>
    </location>
</feature>
<evidence type="ECO:0000256" key="5">
    <source>
        <dbReference type="ARBA" id="ARBA00022989"/>
    </source>
</evidence>
<evidence type="ECO:0000256" key="11">
    <source>
        <dbReference type="SAM" id="Coils"/>
    </source>
</evidence>
<comment type="similarity">
    <text evidence="1 10">Belongs to the SHE9 family.</text>
</comment>
<reference evidence="12 13" key="1">
    <citation type="submission" date="2020-06" db="EMBL/GenBank/DDBJ databases">
        <title>The yeast mating-type switching endonuclease HO is a domesticated member of an unorthodox homing genetic element family.</title>
        <authorList>
            <person name="Coughlan A.Y."/>
            <person name="Lombardi L."/>
            <person name="Braun-Galleani S."/>
            <person name="Martos A.R."/>
            <person name="Galeote V."/>
            <person name="Bigey F."/>
            <person name="Dequin S."/>
            <person name="Byrne K.P."/>
            <person name="Wolfe K.H."/>
        </authorList>
    </citation>
    <scope>NUCLEOTIDE SEQUENCE [LARGE SCALE GENOMIC DNA]</scope>
    <source>
        <strain evidence="12 13">CBS764</strain>
    </source>
</reference>
<dbReference type="EMBL" id="CP059246">
    <property type="protein sequence ID" value="QLL30688.1"/>
    <property type="molecule type" value="Genomic_DNA"/>
</dbReference>
<evidence type="ECO:0000256" key="8">
    <source>
        <dbReference type="ARBA" id="ARBA00023136"/>
    </source>
</evidence>
<accession>A0A7G3ZB02</accession>
<sequence>MIQRWQRPAFRVGETLLYQRWGLVVNLRHASGGPLHQKKALPEAKKSKVTGNLWEPLGTHWKKVKGQLKDTRSILSRHVSQFSYHVAKARMSIMEANKKLAEQEQEGADQRLTYDRDMETSETIRDLPSQRELHRRRWSRKLEFYFDSLQETIFTATRALNDVTGYSSIERLRKSIEIMENNMEDCRETLRNLKDKYATAIEERKQSQKQLNELLQRKSTWSPADLERFTQIYKDDALNQKREQALKLEVSAKETQQEKLSDDLYRAILTRYHEEQIWSDKIRRTSTWGTFILMGVNIILFLVFQLLLEPWKRRRLTRSFEDKVKNALDDYAARQDMKLEQLRANIAQPAAISTILDEQIDRAQADDASTEELTATASSSEPAQEVTAAYNLEDEISERRSLVRRLRMWIQDLLYKFCPPAISHVHSKTILSNLELYVYSTLLILLGALSARFMP</sequence>
<comment type="function">
    <text evidence="9">Required for the maintenance of the structure of the mitochondrial inner membrane. Involved in mitochondrial morphology. Causes growth arrest when highly overexpressed.</text>
</comment>
<keyword evidence="13" id="KW-1185">Reference proteome</keyword>